<feature type="compositionally biased region" description="Polar residues" evidence="1">
    <location>
        <begin position="249"/>
        <end position="274"/>
    </location>
</feature>
<reference evidence="2" key="1">
    <citation type="submission" date="2009-11" db="EMBL/GenBank/DDBJ databases">
        <authorList>
            <consortium name="The Broad Institute Genome Sequencing Platform"/>
            <person name="Ward D."/>
            <person name="Feldgarden M."/>
            <person name="Earl A."/>
            <person name="Young S.K."/>
            <person name="Zeng Q."/>
            <person name="Koehrsen M."/>
            <person name="Alvarado L."/>
            <person name="Berlin A."/>
            <person name="Bochicchio J."/>
            <person name="Borenstein D."/>
            <person name="Chapman S.B."/>
            <person name="Chen Z."/>
            <person name="Engels R."/>
            <person name="Freedman E."/>
            <person name="Gellesch M."/>
            <person name="Goldberg J."/>
            <person name="Griggs A."/>
            <person name="Gujja S."/>
            <person name="Heilman E."/>
            <person name="Heiman D."/>
            <person name="Hepburn T."/>
            <person name="Howarth C."/>
            <person name="Jen D."/>
            <person name="Larson L."/>
            <person name="Lewis B."/>
            <person name="Mehta T."/>
            <person name="Park D."/>
            <person name="Pearson M."/>
            <person name="Roberts A."/>
            <person name="Saif S."/>
            <person name="Shea T."/>
            <person name="Shenoy N."/>
            <person name="Sisk P."/>
            <person name="Stolte C."/>
            <person name="Sykes S."/>
            <person name="Thomson T."/>
            <person name="Walk T."/>
            <person name="White J."/>
            <person name="Yandava C."/>
            <person name="Izard J."/>
            <person name="Baranova O.V."/>
            <person name="Blanton J.M."/>
            <person name="Tanner A.C."/>
            <person name="Dewhirst F.E."/>
            <person name="Haas B."/>
            <person name="Nusbaum C."/>
            <person name="Birren B."/>
        </authorList>
    </citation>
    <scope>NUCLEOTIDE SEQUENCE [LARGE SCALE GENOMIC DNA]</scope>
    <source>
        <strain evidence="2">1-1 BBBD Race 1</strain>
    </source>
</reference>
<protein>
    <submittedName>
        <fullName evidence="2 3">Uncharacterized protein</fullName>
    </submittedName>
</protein>
<dbReference type="AlphaFoldDB" id="A0A0C4EU89"/>
<evidence type="ECO:0000313" key="2">
    <source>
        <dbReference type="EMBL" id="OAV86634.1"/>
    </source>
</evidence>
<proteinExistence type="predicted"/>
<evidence type="ECO:0000313" key="4">
    <source>
        <dbReference type="Proteomes" id="UP000005240"/>
    </source>
</evidence>
<feature type="compositionally biased region" description="Low complexity" evidence="1">
    <location>
        <begin position="77"/>
        <end position="86"/>
    </location>
</feature>
<feature type="compositionally biased region" description="Polar residues" evidence="1">
    <location>
        <begin position="208"/>
        <end position="222"/>
    </location>
</feature>
<organism evidence="2">
    <name type="scientific">Puccinia triticina (isolate 1-1 / race 1 (BBBD))</name>
    <name type="common">Brown leaf rust fungus</name>
    <dbReference type="NCBI Taxonomy" id="630390"/>
    <lineage>
        <taxon>Eukaryota</taxon>
        <taxon>Fungi</taxon>
        <taxon>Dikarya</taxon>
        <taxon>Basidiomycota</taxon>
        <taxon>Pucciniomycotina</taxon>
        <taxon>Pucciniomycetes</taxon>
        <taxon>Pucciniales</taxon>
        <taxon>Pucciniaceae</taxon>
        <taxon>Puccinia</taxon>
    </lineage>
</organism>
<dbReference type="VEuPathDB" id="FungiDB:PTTG_04368"/>
<dbReference type="EMBL" id="ADAS02000937">
    <property type="protein sequence ID" value="OAV86634.1"/>
    <property type="molecule type" value="Genomic_DNA"/>
</dbReference>
<sequence>MIPAHGNHQSHYSSSPGQAGLPPSISPPPSLWDINQLGAPPNGHGPLGSRHSPHRTQDLGGSHLGNTHHGGLGGTHHGTLSGLSGTNRGGLGSTQHGGTHYGGLSGTHLGGLGSTQRGGTHYGGLSGTHHGGLGSTQRGGTHLSGLGGTHFGSLGGPHLGNLSSSHIGDLGGTHGLSACLGDFRSTNAATGRVSIVDTRYGGPDLATGNLSNPIPSNLNHQSGHGLPAGADSQCRQQQSSNRPGHAGPDQSTNKSQTSPPNTNQARVENTLSNS</sequence>
<evidence type="ECO:0000313" key="3">
    <source>
        <dbReference type="EnsemblFungi" id="PTTG_04368-t43_1-p1"/>
    </source>
</evidence>
<feature type="compositionally biased region" description="Polar residues" evidence="1">
    <location>
        <begin position="233"/>
        <end position="242"/>
    </location>
</feature>
<feature type="compositionally biased region" description="Polar residues" evidence="1">
    <location>
        <begin position="7"/>
        <end position="17"/>
    </location>
</feature>
<reference evidence="3 4" key="3">
    <citation type="journal article" date="2017" name="G3 (Bethesda)">
        <title>Comparative analysis highlights variable genome content of wheat rusts and divergence of the mating loci.</title>
        <authorList>
            <person name="Cuomo C.A."/>
            <person name="Bakkeren G."/>
            <person name="Khalil H.B."/>
            <person name="Panwar V."/>
            <person name="Joly D."/>
            <person name="Linning R."/>
            <person name="Sakthikumar S."/>
            <person name="Song X."/>
            <person name="Adiconis X."/>
            <person name="Fan L."/>
            <person name="Goldberg J.M."/>
            <person name="Levin J.Z."/>
            <person name="Young S."/>
            <person name="Zeng Q."/>
            <person name="Anikster Y."/>
            <person name="Bruce M."/>
            <person name="Wang M."/>
            <person name="Yin C."/>
            <person name="McCallum B."/>
            <person name="Szabo L.J."/>
            <person name="Hulbert S."/>
            <person name="Chen X."/>
            <person name="Fellers J.P."/>
        </authorList>
    </citation>
    <scope>NUCLEOTIDE SEQUENCE</scope>
    <source>
        <strain evidence="3">isolate 1-1 / race 1 (BBBD)</strain>
        <strain evidence="4">Isolate 1-1 / race 1 (BBBD)</strain>
    </source>
</reference>
<accession>A0A0C4EU89</accession>
<evidence type="ECO:0000256" key="1">
    <source>
        <dbReference type="SAM" id="MobiDB-lite"/>
    </source>
</evidence>
<feature type="region of interest" description="Disordered" evidence="1">
    <location>
        <begin position="1"/>
        <end position="122"/>
    </location>
</feature>
<name>A0A0C4EU89_PUCT1</name>
<dbReference type="Proteomes" id="UP000005240">
    <property type="component" value="Unassembled WGS sequence"/>
</dbReference>
<feature type="region of interest" description="Disordered" evidence="1">
    <location>
        <begin position="206"/>
        <end position="274"/>
    </location>
</feature>
<reference evidence="3" key="4">
    <citation type="submission" date="2025-05" db="UniProtKB">
        <authorList>
            <consortium name="EnsemblFungi"/>
        </authorList>
    </citation>
    <scope>IDENTIFICATION</scope>
    <source>
        <strain evidence="3">isolate 1-1 / race 1 (BBBD)</strain>
    </source>
</reference>
<feature type="compositionally biased region" description="Gly residues" evidence="1">
    <location>
        <begin position="99"/>
        <end position="113"/>
    </location>
</feature>
<reference evidence="2" key="2">
    <citation type="submission" date="2016-05" db="EMBL/GenBank/DDBJ databases">
        <title>Comparative analysis highlights variable genome content of wheat rusts and divergence of the mating loci.</title>
        <authorList>
            <person name="Cuomo C.A."/>
            <person name="Bakkeren G."/>
            <person name="Szabo L."/>
            <person name="Khalil H."/>
            <person name="Joly D."/>
            <person name="Goldberg J."/>
            <person name="Young S."/>
            <person name="Zeng Q."/>
            <person name="Fellers J."/>
        </authorList>
    </citation>
    <scope>NUCLEOTIDE SEQUENCE [LARGE SCALE GENOMIC DNA]</scope>
    <source>
        <strain evidence="2">1-1 BBBD Race 1</strain>
    </source>
</reference>
<dbReference type="EnsemblFungi" id="PTTG_04368-t43_1">
    <property type="protein sequence ID" value="PTTG_04368-t43_1-p1"/>
    <property type="gene ID" value="PTTG_04368"/>
</dbReference>
<gene>
    <name evidence="2" type="ORF">PTTG_04368</name>
</gene>
<keyword evidence="4" id="KW-1185">Reference proteome</keyword>